<evidence type="ECO:0000313" key="2">
    <source>
        <dbReference type="Proteomes" id="UP000236291"/>
    </source>
</evidence>
<dbReference type="EMBL" id="ASHM01023788">
    <property type="protein sequence ID" value="PNX71788.1"/>
    <property type="molecule type" value="Genomic_DNA"/>
</dbReference>
<dbReference type="AlphaFoldDB" id="A0A2K3KZT1"/>
<protein>
    <submittedName>
        <fullName evidence="1">Uncharacterized protein</fullName>
    </submittedName>
</protein>
<dbReference type="Proteomes" id="UP000236291">
    <property type="component" value="Unassembled WGS sequence"/>
</dbReference>
<accession>A0A2K3KZT1</accession>
<evidence type="ECO:0000313" key="1">
    <source>
        <dbReference type="EMBL" id="PNX71788.1"/>
    </source>
</evidence>
<sequence>MLIVQAIVEDAPMIPASHFVLSSFSPLGLGSESSSDRNPICPLQVKVSREVPTGLAGHGFGKAVMNEFSRLSLDSRKQL</sequence>
<reference evidence="1 2" key="1">
    <citation type="journal article" date="2014" name="Am. J. Bot.">
        <title>Genome assembly and annotation for red clover (Trifolium pratense; Fabaceae).</title>
        <authorList>
            <person name="Istvanek J."/>
            <person name="Jaros M."/>
            <person name="Krenek A."/>
            <person name="Repkova J."/>
        </authorList>
    </citation>
    <scope>NUCLEOTIDE SEQUENCE [LARGE SCALE GENOMIC DNA]</scope>
    <source>
        <strain evidence="2">cv. Tatra</strain>
        <tissue evidence="1">Young leaves</tissue>
    </source>
</reference>
<reference evidence="1 2" key="2">
    <citation type="journal article" date="2017" name="Front. Plant Sci.">
        <title>Gene Classification and Mining of Molecular Markers Useful in Red Clover (Trifolium pratense) Breeding.</title>
        <authorList>
            <person name="Istvanek J."/>
            <person name="Dluhosova J."/>
            <person name="Dluhos P."/>
            <person name="Patkova L."/>
            <person name="Nedelnik J."/>
            <person name="Repkova J."/>
        </authorList>
    </citation>
    <scope>NUCLEOTIDE SEQUENCE [LARGE SCALE GENOMIC DNA]</scope>
    <source>
        <strain evidence="2">cv. Tatra</strain>
        <tissue evidence="1">Young leaves</tissue>
    </source>
</reference>
<comment type="caution">
    <text evidence="1">The sequence shown here is derived from an EMBL/GenBank/DDBJ whole genome shotgun (WGS) entry which is preliminary data.</text>
</comment>
<name>A0A2K3KZT1_TRIPR</name>
<proteinExistence type="predicted"/>
<gene>
    <name evidence="1" type="ORF">L195_g027673</name>
</gene>
<organism evidence="1 2">
    <name type="scientific">Trifolium pratense</name>
    <name type="common">Red clover</name>
    <dbReference type="NCBI Taxonomy" id="57577"/>
    <lineage>
        <taxon>Eukaryota</taxon>
        <taxon>Viridiplantae</taxon>
        <taxon>Streptophyta</taxon>
        <taxon>Embryophyta</taxon>
        <taxon>Tracheophyta</taxon>
        <taxon>Spermatophyta</taxon>
        <taxon>Magnoliopsida</taxon>
        <taxon>eudicotyledons</taxon>
        <taxon>Gunneridae</taxon>
        <taxon>Pentapetalae</taxon>
        <taxon>rosids</taxon>
        <taxon>fabids</taxon>
        <taxon>Fabales</taxon>
        <taxon>Fabaceae</taxon>
        <taxon>Papilionoideae</taxon>
        <taxon>50 kb inversion clade</taxon>
        <taxon>NPAAA clade</taxon>
        <taxon>Hologalegina</taxon>
        <taxon>IRL clade</taxon>
        <taxon>Trifolieae</taxon>
        <taxon>Trifolium</taxon>
    </lineage>
</organism>